<evidence type="ECO:0000313" key="1">
    <source>
        <dbReference type="EMBL" id="KUK17231.1"/>
    </source>
</evidence>
<dbReference type="PATRIC" id="fig|172049.5.peg.604"/>
<organism evidence="1 2">
    <name type="scientific">Thermococcus sibiricus</name>
    <dbReference type="NCBI Taxonomy" id="172049"/>
    <lineage>
        <taxon>Archaea</taxon>
        <taxon>Methanobacteriati</taxon>
        <taxon>Methanobacteriota</taxon>
        <taxon>Thermococci</taxon>
        <taxon>Thermococcales</taxon>
        <taxon>Thermococcaceae</taxon>
        <taxon>Thermococcus</taxon>
    </lineage>
</organism>
<dbReference type="EMBL" id="LGFD01000030">
    <property type="protein sequence ID" value="KUK17231.1"/>
    <property type="molecule type" value="Genomic_DNA"/>
</dbReference>
<dbReference type="RefSeq" id="WP_283217762.1">
    <property type="nucleotide sequence ID" value="NZ_LGFD01000030.1"/>
</dbReference>
<proteinExistence type="predicted"/>
<gene>
    <name evidence="1" type="ORF">XD54_1455</name>
</gene>
<evidence type="ECO:0008006" key="3">
    <source>
        <dbReference type="Google" id="ProtNLM"/>
    </source>
</evidence>
<accession>A0A117L119</accession>
<sequence length="385" mass="43908">MMRRGIAELPLHGGHVPRWLALRMKRLADLVIKLLVDEYGTQGVLERLADPVWFQALNNLIGMDWDSSGSTTVTAGVVKEVLSKEDLGIKAAGGKGAKSRETPEELKQISEIYGLDADEYIRTSKLVAKVDTVALQTGYQLYHHVFFVDQDGRWTIVQQGMNPSIKLARRYHWFSEKIESFTLEPHKGISGVKRDYSLNTIAKESKEYQKTLLDIISASPTKIEREVKSIEALSKGYTPLFYKPYEKREVLPIVERYQSFGRLELNKKALTLAKELSVSNYDELLLIKGLGPSTLRALSLVLELIYDVHPSWKDPVTHPPDPFKFAYAVGGKDKVPFPVERNTYDDLISFLEKLLEKGKEEREVVKQVKKISERWKFPEEEKRAT</sequence>
<dbReference type="InterPro" id="IPR008482">
    <property type="entry name" value="DUF763"/>
</dbReference>
<dbReference type="PANTHER" id="PTHR38597:SF1">
    <property type="entry name" value="BLL3834 PROTEIN"/>
    <property type="match status" value="1"/>
</dbReference>
<dbReference type="Pfam" id="PF05559">
    <property type="entry name" value="DUF763"/>
    <property type="match status" value="1"/>
</dbReference>
<dbReference type="Proteomes" id="UP000053911">
    <property type="component" value="Unassembled WGS sequence"/>
</dbReference>
<comment type="caution">
    <text evidence="1">The sequence shown here is derived from an EMBL/GenBank/DDBJ whole genome shotgun (WGS) entry which is preliminary data.</text>
</comment>
<reference evidence="2" key="1">
    <citation type="journal article" date="2015" name="MBio">
        <title>Genome-Resolved Metagenomic Analysis Reveals Roles for Candidate Phyla and Other Microbial Community Members in Biogeochemical Transformations in Oil Reservoirs.</title>
        <authorList>
            <person name="Hu P."/>
            <person name="Tom L."/>
            <person name="Singh A."/>
            <person name="Thomas B.C."/>
            <person name="Baker B.J."/>
            <person name="Piceno Y.M."/>
            <person name="Andersen G.L."/>
            <person name="Banfield J.F."/>
        </authorList>
    </citation>
    <scope>NUCLEOTIDE SEQUENCE [LARGE SCALE GENOMIC DNA]</scope>
</reference>
<protein>
    <recommendedName>
        <fullName evidence="3">DUF763 domain-containing protein</fullName>
    </recommendedName>
</protein>
<dbReference type="PANTHER" id="PTHR38597">
    <property type="entry name" value="BLL3834 PROTEIN"/>
    <property type="match status" value="1"/>
</dbReference>
<evidence type="ECO:0000313" key="2">
    <source>
        <dbReference type="Proteomes" id="UP000053911"/>
    </source>
</evidence>
<dbReference type="AlphaFoldDB" id="A0A117L119"/>
<name>A0A117L119_9EURY</name>